<feature type="domain" description="Tetrapyrrole biosynthesis uroporphyrinogen III synthase" evidence="11">
    <location>
        <begin position="15"/>
        <end position="270"/>
    </location>
</feature>
<dbReference type="EC" id="4.2.1.75" evidence="3 9"/>
<gene>
    <name evidence="12" type="ORF">FHX47_001419</name>
</gene>
<evidence type="ECO:0000259" key="11">
    <source>
        <dbReference type="Pfam" id="PF02602"/>
    </source>
</evidence>
<evidence type="ECO:0000256" key="9">
    <source>
        <dbReference type="RuleBase" id="RU366031"/>
    </source>
</evidence>
<dbReference type="GO" id="GO:0006780">
    <property type="term" value="P:uroporphyrinogen III biosynthetic process"/>
    <property type="evidence" value="ECO:0007669"/>
    <property type="project" value="UniProtKB-UniRule"/>
</dbReference>
<dbReference type="PANTHER" id="PTHR38042">
    <property type="entry name" value="UROPORPHYRINOGEN-III SYNTHASE, CHLOROPLASTIC"/>
    <property type="match status" value="1"/>
</dbReference>
<evidence type="ECO:0000256" key="6">
    <source>
        <dbReference type="ARBA" id="ARBA00037589"/>
    </source>
</evidence>
<dbReference type="CDD" id="cd06578">
    <property type="entry name" value="HemD"/>
    <property type="match status" value="1"/>
</dbReference>
<organism evidence="12 13">
    <name type="scientific">Garicola koreensis</name>
    <dbReference type="NCBI Taxonomy" id="1262554"/>
    <lineage>
        <taxon>Bacteria</taxon>
        <taxon>Bacillati</taxon>
        <taxon>Actinomycetota</taxon>
        <taxon>Actinomycetes</taxon>
        <taxon>Micrococcales</taxon>
        <taxon>Micrococcaceae</taxon>
        <taxon>Garicola</taxon>
    </lineage>
</organism>
<dbReference type="Proteomes" id="UP000547528">
    <property type="component" value="Unassembled WGS sequence"/>
</dbReference>
<dbReference type="GO" id="GO:0006782">
    <property type="term" value="P:protoporphyrinogen IX biosynthetic process"/>
    <property type="evidence" value="ECO:0007669"/>
    <property type="project" value="UniProtKB-UniRule"/>
</dbReference>
<dbReference type="AlphaFoldDB" id="A0A7W5TUJ5"/>
<dbReference type="Pfam" id="PF02602">
    <property type="entry name" value="HEM4"/>
    <property type="match status" value="1"/>
</dbReference>
<evidence type="ECO:0000256" key="7">
    <source>
        <dbReference type="ARBA" id="ARBA00040167"/>
    </source>
</evidence>
<evidence type="ECO:0000256" key="10">
    <source>
        <dbReference type="SAM" id="MobiDB-lite"/>
    </source>
</evidence>
<comment type="similarity">
    <text evidence="2 9">Belongs to the uroporphyrinogen-III synthase family.</text>
</comment>
<dbReference type="GO" id="GO:0004852">
    <property type="term" value="F:uroporphyrinogen-III synthase activity"/>
    <property type="evidence" value="ECO:0007669"/>
    <property type="project" value="UniProtKB-UniRule"/>
</dbReference>
<comment type="caution">
    <text evidence="12">The sequence shown here is derived from an EMBL/GenBank/DDBJ whole genome shotgun (WGS) entry which is preliminary data.</text>
</comment>
<comment type="catalytic activity">
    <reaction evidence="8 9">
        <text>hydroxymethylbilane = uroporphyrinogen III + H2O</text>
        <dbReference type="Rhea" id="RHEA:18965"/>
        <dbReference type="ChEBI" id="CHEBI:15377"/>
        <dbReference type="ChEBI" id="CHEBI:57308"/>
        <dbReference type="ChEBI" id="CHEBI:57845"/>
        <dbReference type="EC" id="4.2.1.75"/>
    </reaction>
</comment>
<sequence length="278" mass="29947">MRLVLTRHPGQAGDMEAAARRAGYDVRFMPLTQQQLPEDLGDLTRALDDLQRGAFDWLLLTSPNTVRALRACGWDGLLPAETSVAVVGPGTARVLHEHTGLRPHWMPYDHSAAGIVAELTLPADQTRPAEGAQMLLPQSAHARPDLAEGLRVRGWQLRHVVAYRSVARDDPARDGSAPESPRLALLQDTDNQHTDDADLLEPTELGHDDVVLVTSSTAAEAYARRQAPDRQVPAPQPVLLAIGGPTAETLTRVELPVAAVLPEPTAAGLLSVMNTTVL</sequence>
<evidence type="ECO:0000256" key="5">
    <source>
        <dbReference type="ARBA" id="ARBA00023244"/>
    </source>
</evidence>
<reference evidence="12 13" key="1">
    <citation type="submission" date="2020-08" db="EMBL/GenBank/DDBJ databases">
        <title>Sequencing the genomes of 1000 actinobacteria strains.</title>
        <authorList>
            <person name="Klenk H.-P."/>
        </authorList>
    </citation>
    <scope>NUCLEOTIDE SEQUENCE [LARGE SCALE GENOMIC DNA]</scope>
    <source>
        <strain evidence="12 13">DSM 28238</strain>
    </source>
</reference>
<protein>
    <recommendedName>
        <fullName evidence="7 9">Uroporphyrinogen-III synthase</fullName>
        <ecNumber evidence="3 9">4.2.1.75</ecNumber>
    </recommendedName>
</protein>
<evidence type="ECO:0000256" key="2">
    <source>
        <dbReference type="ARBA" id="ARBA00008133"/>
    </source>
</evidence>
<comment type="function">
    <text evidence="6 9">Catalyzes cyclization of the linear tetrapyrrole, hydroxymethylbilane, to the macrocyclic uroporphyrinogen III.</text>
</comment>
<keyword evidence="4 9" id="KW-0456">Lyase</keyword>
<comment type="pathway">
    <text evidence="1 9">Porphyrin-containing compound metabolism; protoporphyrin-IX biosynthesis; coproporphyrinogen-III from 5-aminolevulinate: step 3/4.</text>
</comment>
<evidence type="ECO:0000313" key="12">
    <source>
        <dbReference type="EMBL" id="MBB3667798.1"/>
    </source>
</evidence>
<feature type="region of interest" description="Disordered" evidence="10">
    <location>
        <begin position="168"/>
        <end position="187"/>
    </location>
</feature>
<accession>A0A7W5TUJ5</accession>
<evidence type="ECO:0000256" key="1">
    <source>
        <dbReference type="ARBA" id="ARBA00004772"/>
    </source>
</evidence>
<dbReference type="SUPFAM" id="SSF69618">
    <property type="entry name" value="HemD-like"/>
    <property type="match status" value="1"/>
</dbReference>
<name>A0A7W5TUJ5_9MICC</name>
<dbReference type="RefSeq" id="WP_183358210.1">
    <property type="nucleotide sequence ID" value="NZ_BAABKR010000001.1"/>
</dbReference>
<evidence type="ECO:0000256" key="8">
    <source>
        <dbReference type="ARBA" id="ARBA00048617"/>
    </source>
</evidence>
<dbReference type="InterPro" id="IPR036108">
    <property type="entry name" value="4pyrrol_syn_uPrphyn_synt_sf"/>
</dbReference>
<evidence type="ECO:0000256" key="3">
    <source>
        <dbReference type="ARBA" id="ARBA00013109"/>
    </source>
</evidence>
<keyword evidence="5 9" id="KW-0627">Porphyrin biosynthesis</keyword>
<dbReference type="InterPro" id="IPR003754">
    <property type="entry name" value="4pyrrol_synth_uPrphyn_synth"/>
</dbReference>
<evidence type="ECO:0000313" key="13">
    <source>
        <dbReference type="Proteomes" id="UP000547528"/>
    </source>
</evidence>
<keyword evidence="13" id="KW-1185">Reference proteome</keyword>
<dbReference type="EMBL" id="JACIBT010000003">
    <property type="protein sequence ID" value="MBB3667798.1"/>
    <property type="molecule type" value="Genomic_DNA"/>
</dbReference>
<evidence type="ECO:0000256" key="4">
    <source>
        <dbReference type="ARBA" id="ARBA00023239"/>
    </source>
</evidence>
<dbReference type="PANTHER" id="PTHR38042:SF1">
    <property type="entry name" value="UROPORPHYRINOGEN-III SYNTHASE, CHLOROPLASTIC"/>
    <property type="match status" value="1"/>
</dbReference>
<dbReference type="UniPathway" id="UPA00251">
    <property type="reaction ID" value="UER00320"/>
</dbReference>
<dbReference type="Gene3D" id="3.40.50.10090">
    <property type="match status" value="2"/>
</dbReference>
<proteinExistence type="inferred from homology"/>
<dbReference type="InterPro" id="IPR039793">
    <property type="entry name" value="UROS/Hem4"/>
</dbReference>